<dbReference type="STRING" id="1229662.W3WY23"/>
<dbReference type="eggNOG" id="ENOG502R2FT">
    <property type="taxonomic scope" value="Eukaryota"/>
</dbReference>
<evidence type="ECO:0000256" key="7">
    <source>
        <dbReference type="ARBA" id="ARBA00023180"/>
    </source>
</evidence>
<protein>
    <submittedName>
        <fullName evidence="12">Rhamnogalacturonase C</fullName>
    </submittedName>
</protein>
<dbReference type="InterPro" id="IPR012334">
    <property type="entry name" value="Pectin_lyas_fold"/>
</dbReference>
<evidence type="ECO:0000256" key="3">
    <source>
        <dbReference type="ARBA" id="ARBA00022525"/>
    </source>
</evidence>
<evidence type="ECO:0000256" key="6">
    <source>
        <dbReference type="ARBA" id="ARBA00023157"/>
    </source>
</evidence>
<dbReference type="PANTHER" id="PTHR31736">
    <property type="match status" value="1"/>
</dbReference>
<evidence type="ECO:0000256" key="8">
    <source>
        <dbReference type="ARBA" id="ARBA00023295"/>
    </source>
</evidence>
<feature type="signal peptide" evidence="11">
    <location>
        <begin position="1"/>
        <end position="19"/>
    </location>
</feature>
<dbReference type="InParanoid" id="W3WY23"/>
<keyword evidence="7" id="KW-0325">Glycoprotein</keyword>
<evidence type="ECO:0000256" key="4">
    <source>
        <dbReference type="ARBA" id="ARBA00022729"/>
    </source>
</evidence>
<evidence type="ECO:0000256" key="9">
    <source>
        <dbReference type="ARBA" id="ARBA00023316"/>
    </source>
</evidence>
<keyword evidence="6" id="KW-1015">Disulfide bond</keyword>
<evidence type="ECO:0000256" key="2">
    <source>
        <dbReference type="ARBA" id="ARBA00008834"/>
    </source>
</evidence>
<keyword evidence="3" id="KW-0964">Secreted</keyword>
<dbReference type="AlphaFoldDB" id="W3WY23"/>
<dbReference type="Gene3D" id="2.160.20.10">
    <property type="entry name" value="Single-stranded right-handed beta-helix, Pectin lyase-like"/>
    <property type="match status" value="1"/>
</dbReference>
<organism evidence="12 13">
    <name type="scientific">Pestalotiopsis fici (strain W106-1 / CGMCC3.15140)</name>
    <dbReference type="NCBI Taxonomy" id="1229662"/>
    <lineage>
        <taxon>Eukaryota</taxon>
        <taxon>Fungi</taxon>
        <taxon>Dikarya</taxon>
        <taxon>Ascomycota</taxon>
        <taxon>Pezizomycotina</taxon>
        <taxon>Sordariomycetes</taxon>
        <taxon>Xylariomycetidae</taxon>
        <taxon>Amphisphaeriales</taxon>
        <taxon>Sporocadaceae</taxon>
        <taxon>Pestalotiopsis</taxon>
    </lineage>
</organism>
<dbReference type="GeneID" id="19275127"/>
<evidence type="ECO:0000313" key="12">
    <source>
        <dbReference type="EMBL" id="ETS78052.1"/>
    </source>
</evidence>
<accession>W3WY23</accession>
<dbReference type="InterPro" id="IPR011050">
    <property type="entry name" value="Pectin_lyase_fold/virulence"/>
</dbReference>
<dbReference type="Proteomes" id="UP000030651">
    <property type="component" value="Unassembled WGS sequence"/>
</dbReference>
<evidence type="ECO:0000256" key="10">
    <source>
        <dbReference type="RuleBase" id="RU361169"/>
    </source>
</evidence>
<dbReference type="GO" id="GO:0004650">
    <property type="term" value="F:polygalacturonase activity"/>
    <property type="evidence" value="ECO:0007669"/>
    <property type="project" value="InterPro"/>
</dbReference>
<keyword evidence="4 11" id="KW-0732">Signal</keyword>
<dbReference type="RefSeq" id="XP_007836886.1">
    <property type="nucleotide sequence ID" value="XM_007838695.1"/>
</dbReference>
<dbReference type="SUPFAM" id="SSF51126">
    <property type="entry name" value="Pectin lyase-like"/>
    <property type="match status" value="1"/>
</dbReference>
<keyword evidence="13" id="KW-1185">Reference proteome</keyword>
<proteinExistence type="inferred from homology"/>
<dbReference type="Pfam" id="PF00295">
    <property type="entry name" value="Glyco_hydro_28"/>
    <property type="match status" value="1"/>
</dbReference>
<dbReference type="GO" id="GO:0005576">
    <property type="term" value="C:extracellular region"/>
    <property type="evidence" value="ECO:0007669"/>
    <property type="project" value="UniProtKB-SubCell"/>
</dbReference>
<dbReference type="HOGENOM" id="CLU_016031_7_2_1"/>
<name>W3WY23_PESFW</name>
<comment type="subcellular location">
    <subcellularLocation>
        <location evidence="1">Secreted</location>
    </subcellularLocation>
</comment>
<dbReference type="InterPro" id="IPR000743">
    <property type="entry name" value="Glyco_hydro_28"/>
</dbReference>
<feature type="chain" id="PRO_5004834039" evidence="11">
    <location>
        <begin position="20"/>
        <end position="445"/>
    </location>
</feature>
<dbReference type="EMBL" id="KI912115">
    <property type="protein sequence ID" value="ETS78052.1"/>
    <property type="molecule type" value="Genomic_DNA"/>
</dbReference>
<keyword evidence="9" id="KW-0961">Cell wall biogenesis/degradation</keyword>
<reference evidence="13" key="1">
    <citation type="journal article" date="2015" name="BMC Genomics">
        <title>Genomic and transcriptomic analysis of the endophytic fungus Pestalotiopsis fici reveals its lifestyle and high potential for synthesis of natural products.</title>
        <authorList>
            <person name="Wang X."/>
            <person name="Zhang X."/>
            <person name="Liu L."/>
            <person name="Xiang M."/>
            <person name="Wang W."/>
            <person name="Sun X."/>
            <person name="Che Y."/>
            <person name="Guo L."/>
            <person name="Liu G."/>
            <person name="Guo L."/>
            <person name="Wang C."/>
            <person name="Yin W.B."/>
            <person name="Stadler M."/>
            <person name="Zhang X."/>
            <person name="Liu X."/>
        </authorList>
    </citation>
    <scope>NUCLEOTIDE SEQUENCE [LARGE SCALE GENOMIC DNA]</scope>
    <source>
        <strain evidence="13">W106-1 / CGMCC3.15140</strain>
    </source>
</reference>
<dbReference type="OrthoDB" id="2268901at2759"/>
<dbReference type="PANTHER" id="PTHR31736:SF19">
    <property type="entry name" value="PECTIN LYASE SUPERFAMILY PROTEIN-RELATED"/>
    <property type="match status" value="1"/>
</dbReference>
<dbReference type="GO" id="GO:0005975">
    <property type="term" value="P:carbohydrate metabolic process"/>
    <property type="evidence" value="ECO:0007669"/>
    <property type="project" value="InterPro"/>
</dbReference>
<evidence type="ECO:0000256" key="1">
    <source>
        <dbReference type="ARBA" id="ARBA00004613"/>
    </source>
</evidence>
<keyword evidence="5 10" id="KW-0378">Hydrolase</keyword>
<evidence type="ECO:0000256" key="5">
    <source>
        <dbReference type="ARBA" id="ARBA00022801"/>
    </source>
</evidence>
<comment type="similarity">
    <text evidence="2 10">Belongs to the glycosyl hydrolase 28 family.</text>
</comment>
<sequence length="445" mass="48242">MINMLSVIFMFALLGVVRAQLSGSVGPTTSYKAKAKVKICDVTDYSDDVKSDIGPALADAWSDCADGGLVYIPPGTYTMVTCVLLKDGQSVAVQLDGIIQRSDDADCSHMIAFRSIDDFEFFSGTSKGAIQGFGYKYIQNGEYGPRFFRFQDMSNFSVHGFAAIDSAAYYFVFDTVSNGEIYNIIARGLSNVGETDAFDIWGSNVWIHDIEVTNGDECVTVKSPSHNLLIESIYCNLSGGTAIGSLLTGTDISDIHYNRLYLNRADGCYIKTNNGDGTVKNIVWDTVIVHGGPYPLTINEGWGTDRGSTGVAIRNLTFRNWRGQQAVNSRPVIRLECDPDVPCYDITVEDVALWTWEGDDVFWSCENAYGEGACLHSTTATKNLATYTTVVTTGKPYYATSYMPSDLTAGYPTTASLTIPPVPTTFYPGATPSSKLLSLTAAGGI</sequence>
<dbReference type="OMA" id="YRNLYMN"/>
<dbReference type="KEGG" id="pfy:PFICI_10114"/>
<evidence type="ECO:0000313" key="13">
    <source>
        <dbReference type="Proteomes" id="UP000030651"/>
    </source>
</evidence>
<dbReference type="GO" id="GO:0071555">
    <property type="term" value="P:cell wall organization"/>
    <property type="evidence" value="ECO:0007669"/>
    <property type="project" value="UniProtKB-KW"/>
</dbReference>
<gene>
    <name evidence="12" type="ORF">PFICI_10114</name>
</gene>
<dbReference type="GO" id="GO:0046576">
    <property type="term" value="F:rhamnogalacturonan alpha-L-rhamnopyranosyl-(1-&gt;4)-alpha-D-galactopyranosyluronide lyase activity"/>
    <property type="evidence" value="ECO:0007669"/>
    <property type="project" value="UniProtKB-ARBA"/>
</dbReference>
<evidence type="ECO:0000256" key="11">
    <source>
        <dbReference type="SAM" id="SignalP"/>
    </source>
</evidence>
<keyword evidence="8 10" id="KW-0326">Glycosidase</keyword>